<evidence type="ECO:0000256" key="4">
    <source>
        <dbReference type="ARBA" id="ARBA00023212"/>
    </source>
</evidence>
<dbReference type="InterPro" id="IPR007259">
    <property type="entry name" value="GCP"/>
</dbReference>
<feature type="domain" description="Gamma tubulin complex component C-terminal" evidence="7">
    <location>
        <begin position="540"/>
        <end position="914"/>
    </location>
</feature>
<dbReference type="Pfam" id="PF04130">
    <property type="entry name" value="GCP_C_terminal"/>
    <property type="match status" value="1"/>
</dbReference>
<dbReference type="Proteomes" id="UP000076842">
    <property type="component" value="Unassembled WGS sequence"/>
</dbReference>
<evidence type="ECO:0000259" key="7">
    <source>
        <dbReference type="Pfam" id="PF04130"/>
    </source>
</evidence>
<evidence type="ECO:0000256" key="5">
    <source>
        <dbReference type="RuleBase" id="RU363050"/>
    </source>
</evidence>
<dbReference type="GO" id="GO:0007020">
    <property type="term" value="P:microtubule nucleation"/>
    <property type="evidence" value="ECO:0007669"/>
    <property type="project" value="InterPro"/>
</dbReference>
<evidence type="ECO:0000256" key="3">
    <source>
        <dbReference type="ARBA" id="ARBA00022701"/>
    </source>
</evidence>
<dbReference type="InterPro" id="IPR040457">
    <property type="entry name" value="GCP_C"/>
</dbReference>
<gene>
    <name evidence="8" type="ORF">CALCODRAFT_484411</name>
</gene>
<dbReference type="STRING" id="1353952.A0A165EZK8"/>
<evidence type="ECO:0000313" key="9">
    <source>
        <dbReference type="Proteomes" id="UP000076842"/>
    </source>
</evidence>
<comment type="subcellular location">
    <subcellularLocation>
        <location evidence="5">Cytoplasm</location>
        <location evidence="5">Cytoskeleton</location>
        <location evidence="5">Microtubule organizing center</location>
    </subcellularLocation>
</comment>
<evidence type="ECO:0000256" key="2">
    <source>
        <dbReference type="ARBA" id="ARBA00022490"/>
    </source>
</evidence>
<keyword evidence="9" id="KW-1185">Reference proteome</keyword>
<keyword evidence="2 5" id="KW-0963">Cytoplasm</keyword>
<dbReference type="GO" id="GO:0000278">
    <property type="term" value="P:mitotic cell cycle"/>
    <property type="evidence" value="ECO:0007669"/>
    <property type="project" value="TreeGrafter"/>
</dbReference>
<dbReference type="GO" id="GO:0051321">
    <property type="term" value="P:meiotic cell cycle"/>
    <property type="evidence" value="ECO:0007669"/>
    <property type="project" value="TreeGrafter"/>
</dbReference>
<dbReference type="EMBL" id="KV423987">
    <property type="protein sequence ID" value="KZT55876.1"/>
    <property type="molecule type" value="Genomic_DNA"/>
</dbReference>
<name>A0A165EZK8_9BASI</name>
<dbReference type="InParanoid" id="A0A165EZK8"/>
<dbReference type="GO" id="GO:0005816">
    <property type="term" value="C:spindle pole body"/>
    <property type="evidence" value="ECO:0007669"/>
    <property type="project" value="UniProtKB-ARBA"/>
</dbReference>
<dbReference type="PANTHER" id="PTHR19302">
    <property type="entry name" value="GAMMA TUBULIN COMPLEX PROTEIN"/>
    <property type="match status" value="1"/>
</dbReference>
<protein>
    <recommendedName>
        <fullName evidence="5">Spindle pole body component</fullName>
    </recommendedName>
</protein>
<proteinExistence type="inferred from homology"/>
<dbReference type="GO" id="GO:0051011">
    <property type="term" value="F:microtubule minus-end binding"/>
    <property type="evidence" value="ECO:0007669"/>
    <property type="project" value="TreeGrafter"/>
</dbReference>
<dbReference type="AlphaFoldDB" id="A0A165EZK8"/>
<dbReference type="GO" id="GO:0031122">
    <property type="term" value="P:cytoplasmic microtubule organization"/>
    <property type="evidence" value="ECO:0007669"/>
    <property type="project" value="TreeGrafter"/>
</dbReference>
<dbReference type="InterPro" id="IPR042241">
    <property type="entry name" value="GCP_C_sf"/>
</dbReference>
<dbReference type="GO" id="GO:0000930">
    <property type="term" value="C:gamma-tubulin complex"/>
    <property type="evidence" value="ECO:0007669"/>
    <property type="project" value="UniProtKB-ARBA"/>
</dbReference>
<feature type="compositionally biased region" description="Acidic residues" evidence="6">
    <location>
        <begin position="59"/>
        <end position="70"/>
    </location>
</feature>
<dbReference type="GO" id="GO:0005874">
    <property type="term" value="C:microtubule"/>
    <property type="evidence" value="ECO:0007669"/>
    <property type="project" value="UniProtKB-KW"/>
</dbReference>
<dbReference type="GO" id="GO:0000922">
    <property type="term" value="C:spindle pole"/>
    <property type="evidence" value="ECO:0007669"/>
    <property type="project" value="InterPro"/>
</dbReference>
<feature type="region of interest" description="Disordered" evidence="6">
    <location>
        <begin position="49"/>
        <end position="70"/>
    </location>
</feature>
<evidence type="ECO:0000313" key="8">
    <source>
        <dbReference type="EMBL" id="KZT55876.1"/>
    </source>
</evidence>
<keyword evidence="4 5" id="KW-0206">Cytoskeleton</keyword>
<evidence type="ECO:0000256" key="6">
    <source>
        <dbReference type="SAM" id="MobiDB-lite"/>
    </source>
</evidence>
<comment type="similarity">
    <text evidence="1 5">Belongs to the TUBGCP family.</text>
</comment>
<organism evidence="8 9">
    <name type="scientific">Calocera cornea HHB12733</name>
    <dbReference type="NCBI Taxonomy" id="1353952"/>
    <lineage>
        <taxon>Eukaryota</taxon>
        <taxon>Fungi</taxon>
        <taxon>Dikarya</taxon>
        <taxon>Basidiomycota</taxon>
        <taxon>Agaricomycotina</taxon>
        <taxon>Dacrymycetes</taxon>
        <taxon>Dacrymycetales</taxon>
        <taxon>Dacrymycetaceae</taxon>
        <taxon>Calocera</taxon>
    </lineage>
</organism>
<dbReference type="Gene3D" id="1.20.120.1900">
    <property type="entry name" value="Gamma-tubulin complex, C-terminal domain"/>
    <property type="match status" value="1"/>
</dbReference>
<sequence>MASPAGDPNELSLRPLDLLLPDWLPPSAELPGDPEDAFRRSLALALAAPTTKAHRPDVQEPDDPPDDSAVEDLEYEGIEEEEHLWEMAAKAATAKPTLLTWDTSPQVFRLPPLLSHHPQLFYSALRKTLDTPKVISLHAAYVAAELQTLLVGYSGSLWIWDAAVEQFIPRENALEAIIVDGYTAGACSSIFERFLTIGTLLRRLQAVSDQLRRASESWMHAFSHALTLVLSHIRETLEKPPSCPVHNLSSLHLEYEWQEAVLAALGDILRRDRSHSPPYHSFPSNMISTLYKALDRATGSSAPHIVQCTLAFLLQLSTQPCVKAVEESLGLGRATFLAGFEHDTADTAALKDDAVPIEVQVLEMILPTDVRQTLERGRKSLALLKKACPGHILCGRSAEDIDSAEHLAWIWGDADVQRIQIEAEQQADLLRTLVERWKLGRLATHPESADAPLSFPRFTDVPNPFDTSVVPLPPAGSSDDNLFTTFLRSHSGPLLPSFAPTLPLLLHHVFAKILARSKVISHALLETLLSPPSQEGGADLLAYLHILKSFHLLQFAAFTDLLASALFVHPSPEIAHAPGTRSRVRARLGIAPLPHQVTGEEFAAVGLGVGLTQRGQWPPGGSDLNWILRRVVIDSLAVDMQGRSEAARVDKVWEEADSIVGFAIRDLEEGDDAWLDPLAVEALDFLDLQYKVPKSLVVILSDNVVWKYRRIFSFLLRVLRADSVVRTIFHPSFHEHLFPASAQHTRLLYRTRFLAQSFVASLVDYLFDTAIRSPWDAFSTRLTQVRESNARDPELQDVFAVAAYHDAVMDSILEGCMLRSHQAKLAGRLKACLRTILLLGQLVLDRRRGTISEEHGRERLGMLADEISTDIQKLIELLKQYHGKEVERKQGVRRGETGPRRANLGDLLLRLNFHEPPRRLD</sequence>
<dbReference type="OrthoDB" id="775571at2759"/>
<dbReference type="GO" id="GO:0051225">
    <property type="term" value="P:spindle assembly"/>
    <property type="evidence" value="ECO:0007669"/>
    <property type="project" value="TreeGrafter"/>
</dbReference>
<dbReference type="GO" id="GO:0043015">
    <property type="term" value="F:gamma-tubulin binding"/>
    <property type="evidence" value="ECO:0007669"/>
    <property type="project" value="InterPro"/>
</dbReference>
<evidence type="ECO:0000256" key="1">
    <source>
        <dbReference type="ARBA" id="ARBA00010337"/>
    </source>
</evidence>
<reference evidence="8 9" key="1">
    <citation type="journal article" date="2016" name="Mol. Biol. Evol.">
        <title>Comparative Genomics of Early-Diverging Mushroom-Forming Fungi Provides Insights into the Origins of Lignocellulose Decay Capabilities.</title>
        <authorList>
            <person name="Nagy L.G."/>
            <person name="Riley R."/>
            <person name="Tritt A."/>
            <person name="Adam C."/>
            <person name="Daum C."/>
            <person name="Floudas D."/>
            <person name="Sun H."/>
            <person name="Yadav J.S."/>
            <person name="Pangilinan J."/>
            <person name="Larsson K.H."/>
            <person name="Matsuura K."/>
            <person name="Barry K."/>
            <person name="Labutti K."/>
            <person name="Kuo R."/>
            <person name="Ohm R.A."/>
            <person name="Bhattacharya S.S."/>
            <person name="Shirouzu T."/>
            <person name="Yoshinaga Y."/>
            <person name="Martin F.M."/>
            <person name="Grigoriev I.V."/>
            <person name="Hibbett D.S."/>
        </authorList>
    </citation>
    <scope>NUCLEOTIDE SEQUENCE [LARGE SCALE GENOMIC DNA]</scope>
    <source>
        <strain evidence="8 9">HHB12733</strain>
    </source>
</reference>
<keyword evidence="3 5" id="KW-0493">Microtubule</keyword>
<dbReference type="PANTHER" id="PTHR19302:SF70">
    <property type="entry name" value="GAMMA-TUBULIN COMPLEX COMPONENT 6"/>
    <property type="match status" value="1"/>
</dbReference>
<accession>A0A165EZK8</accession>